<reference evidence="1 2" key="1">
    <citation type="journal article" date="2017" name="Curr. Biol.">
        <title>The Evolution of Venom by Co-option of Single-Copy Genes.</title>
        <authorList>
            <person name="Martinson E.O."/>
            <person name="Mrinalini"/>
            <person name="Kelkar Y.D."/>
            <person name="Chang C.H."/>
            <person name="Werren J.H."/>
        </authorList>
    </citation>
    <scope>NUCLEOTIDE SEQUENCE [LARGE SCALE GENOMIC DNA]</scope>
    <source>
        <strain evidence="1 2">Alberta</strain>
        <tissue evidence="1">Whole body</tissue>
    </source>
</reference>
<dbReference type="OrthoDB" id="7536850at2759"/>
<keyword evidence="2" id="KW-1185">Reference proteome</keyword>
<evidence type="ECO:0000313" key="1">
    <source>
        <dbReference type="EMBL" id="OXU17474.1"/>
    </source>
</evidence>
<gene>
    <name evidence="1" type="ORF">TSAR_009364</name>
</gene>
<evidence type="ECO:0000313" key="2">
    <source>
        <dbReference type="Proteomes" id="UP000215335"/>
    </source>
</evidence>
<dbReference type="STRING" id="543379.A0A232EGL7"/>
<organism evidence="1 2">
    <name type="scientific">Trichomalopsis sarcophagae</name>
    <dbReference type="NCBI Taxonomy" id="543379"/>
    <lineage>
        <taxon>Eukaryota</taxon>
        <taxon>Metazoa</taxon>
        <taxon>Ecdysozoa</taxon>
        <taxon>Arthropoda</taxon>
        <taxon>Hexapoda</taxon>
        <taxon>Insecta</taxon>
        <taxon>Pterygota</taxon>
        <taxon>Neoptera</taxon>
        <taxon>Endopterygota</taxon>
        <taxon>Hymenoptera</taxon>
        <taxon>Apocrita</taxon>
        <taxon>Proctotrupomorpha</taxon>
        <taxon>Chalcidoidea</taxon>
        <taxon>Pteromalidae</taxon>
        <taxon>Pteromalinae</taxon>
        <taxon>Trichomalopsis</taxon>
    </lineage>
</organism>
<accession>A0A232EGL7</accession>
<dbReference type="AlphaFoldDB" id="A0A232EGL7"/>
<proteinExistence type="predicted"/>
<protein>
    <recommendedName>
        <fullName evidence="3">Endonuclease/exonuclease/phosphatase domain-containing protein</fullName>
    </recommendedName>
</protein>
<name>A0A232EGL7_9HYME</name>
<evidence type="ECO:0008006" key="3">
    <source>
        <dbReference type="Google" id="ProtNLM"/>
    </source>
</evidence>
<dbReference type="EMBL" id="NNAY01004748">
    <property type="protein sequence ID" value="OXU17474.1"/>
    <property type="molecule type" value="Genomic_DNA"/>
</dbReference>
<dbReference type="InterPro" id="IPR036691">
    <property type="entry name" value="Endo/exonu/phosph_ase_sf"/>
</dbReference>
<sequence length="220" mass="25450">MAQKNHNQTKRDLRVGSWNVRSLYRAGAFKELLKEGDRYYIDLVAIQESRWSDGGVLVSGKKSLHEASNDNGIKVINFVAAKDLIIQITCFKHKDIHKATWTSPDEATQNQIDHFLIEKRRHTNVLDVRAYRGADSDQIEINNRFQALEEANTSPEGNDNPNSLWGDIEITVKEAANKVLGKKKKPKSKPWFDEECELWFERRKMASPYYAVQNFEYYSI</sequence>
<dbReference type="Proteomes" id="UP000215335">
    <property type="component" value="Unassembled WGS sequence"/>
</dbReference>
<dbReference type="SUPFAM" id="SSF56219">
    <property type="entry name" value="DNase I-like"/>
    <property type="match status" value="1"/>
</dbReference>
<comment type="caution">
    <text evidence="1">The sequence shown here is derived from an EMBL/GenBank/DDBJ whole genome shotgun (WGS) entry which is preliminary data.</text>
</comment>